<proteinExistence type="predicted"/>
<accession>A0A1I0TGJ8</accession>
<dbReference type="RefSeq" id="WP_090950180.1">
    <property type="nucleotide sequence ID" value="NZ_FOJS01000028.1"/>
</dbReference>
<dbReference type="STRING" id="186116.SAMN05192569_102815"/>
<protein>
    <submittedName>
        <fullName evidence="1">Uncharacterized protein</fullName>
    </submittedName>
</protein>
<gene>
    <name evidence="1" type="ORF">SAMN05192569_102815</name>
</gene>
<evidence type="ECO:0000313" key="2">
    <source>
        <dbReference type="Proteomes" id="UP000198650"/>
    </source>
</evidence>
<sequence length="160" mass="18389">MKVRKVTLKDVEVREVNGEFEKVFVNEKTYPVFLTNYALKKGKEMGLIESSLFTSLLKMQGVEALVGGQTNDLDPSIFEQLDETKMQQVIYLAFIGANKNITMSFDEFLQKYHDPIEDTLELYMNLIVDLMSTDPNQFAKALQQSTNKSNKNGKKLNHRR</sequence>
<reference evidence="2" key="1">
    <citation type="submission" date="2016-10" db="EMBL/GenBank/DDBJ databases">
        <authorList>
            <person name="Varghese N."/>
            <person name="Submissions S."/>
        </authorList>
    </citation>
    <scope>NUCLEOTIDE SEQUENCE [LARGE SCALE GENOMIC DNA]</scope>
    <source>
        <strain evidence="2">M1</strain>
    </source>
</reference>
<name>A0A1I0TGJ8_9BACL</name>
<keyword evidence="2" id="KW-1185">Reference proteome</keyword>
<dbReference type="EMBL" id="FOJS01000028">
    <property type="protein sequence ID" value="SFA50922.1"/>
    <property type="molecule type" value="Genomic_DNA"/>
</dbReference>
<dbReference type="Proteomes" id="UP000198650">
    <property type="component" value="Unassembled WGS sequence"/>
</dbReference>
<organism evidence="1 2">
    <name type="scientific">Parageobacillus thermantarcticus</name>
    <dbReference type="NCBI Taxonomy" id="186116"/>
    <lineage>
        <taxon>Bacteria</taxon>
        <taxon>Bacillati</taxon>
        <taxon>Bacillota</taxon>
        <taxon>Bacilli</taxon>
        <taxon>Bacillales</taxon>
        <taxon>Anoxybacillaceae</taxon>
        <taxon>Parageobacillus</taxon>
    </lineage>
</organism>
<evidence type="ECO:0000313" key="1">
    <source>
        <dbReference type="EMBL" id="SFA50922.1"/>
    </source>
</evidence>
<dbReference type="OrthoDB" id="2915142at2"/>
<dbReference type="AlphaFoldDB" id="A0A1I0TGJ8"/>